<dbReference type="InterPro" id="IPR027434">
    <property type="entry name" value="Homing_endonucl"/>
</dbReference>
<keyword evidence="2" id="KW-0255">Endonuclease</keyword>
<keyword evidence="2" id="KW-0378">Hydrolase</keyword>
<dbReference type="GO" id="GO:0004519">
    <property type="term" value="F:endonuclease activity"/>
    <property type="evidence" value="ECO:0007669"/>
    <property type="project" value="UniProtKB-KW"/>
</dbReference>
<dbReference type="RefSeq" id="YP_009730091.1">
    <property type="nucleotide sequence ID" value="NC_045933.1"/>
</dbReference>
<keyword evidence="2" id="KW-0540">Nuclease</keyword>
<feature type="domain" description="Homing endonuclease LAGLIDADG" evidence="1">
    <location>
        <begin position="36"/>
        <end position="126"/>
    </location>
</feature>
<dbReference type="GO" id="GO:0005739">
    <property type="term" value="C:mitochondrion"/>
    <property type="evidence" value="ECO:0007669"/>
    <property type="project" value="UniProtKB-ARBA"/>
</dbReference>
<proteinExistence type="predicted"/>
<dbReference type="Pfam" id="PF00961">
    <property type="entry name" value="LAGLIDADG_1"/>
    <property type="match status" value="2"/>
</dbReference>
<dbReference type="PANTHER" id="PTHR36181">
    <property type="entry name" value="INTRON-ENCODED ENDONUCLEASE AI3-RELATED"/>
    <property type="match status" value="1"/>
</dbReference>
<feature type="domain" description="Homing endonuclease LAGLIDADG" evidence="1">
    <location>
        <begin position="150"/>
        <end position="251"/>
    </location>
</feature>
<evidence type="ECO:0000313" key="2">
    <source>
        <dbReference type="EMBL" id="BBQ05421.1"/>
    </source>
</evidence>
<dbReference type="GeneID" id="43959803"/>
<sequence length="281" mass="33164">MHDKIKKSSNYFNFDDYKQISSIKKPFDKEFLEFFVGFTEGDGSFIVSSDKYDKQRCFFIITQKDPRILYYIRGKLGFGTVSFYKTYSRYIVAGTKSNENIYKLINIFNGNLILDKTNSRFITWLTAANIEGVEYKGSLDLDSFNDNGWLAGFTSADGHFSVSKIIDKRYSLGYRVRLRFILDQKGELSFFSNLKRNFLPTSHVGTRNSSRDMFRFTCTHLLDLSKIIEYFDRYSLRSSKTIDYVRFKKIYNYMITKKSLPWEGKVLKRIERLLIFLDKDF</sequence>
<dbReference type="PANTHER" id="PTHR36181:SF3">
    <property type="entry name" value="INTRON-ENCODED DNA ENDONUCLEASE AI5 BETA"/>
    <property type="match status" value="1"/>
</dbReference>
<evidence type="ECO:0000259" key="1">
    <source>
        <dbReference type="Pfam" id="PF00961"/>
    </source>
</evidence>
<geneLocation type="mitochondrion" evidence="2"/>
<dbReference type="EMBL" id="LC515368">
    <property type="protein sequence ID" value="BBQ05421.1"/>
    <property type="molecule type" value="Genomic_DNA"/>
</dbReference>
<protein>
    <submittedName>
        <fullName evidence="2">LAGLIDADG homing endonuclease</fullName>
    </submittedName>
</protein>
<gene>
    <name evidence="2" type="primary">LHE1</name>
</gene>
<keyword evidence="2" id="KW-0496">Mitochondrion</keyword>
<accession>A0A679EP00</accession>
<dbReference type="Gene3D" id="3.10.28.10">
    <property type="entry name" value="Homing endonucleases"/>
    <property type="match status" value="2"/>
</dbReference>
<reference evidence="2" key="1">
    <citation type="submission" date="2019-12" db="EMBL/GenBank/DDBJ databases">
        <title>Mitochondrial genomes of Hemiarma marina and Leucocryptos marina revised the evolution of cytochrome c maturation in Cryptista.</title>
        <authorList>
            <person name="Nishimura Y."/>
            <person name="Kume K."/>
            <person name="Sonehara K."/>
            <person name="Tanifuji G."/>
            <person name="Shiratori T."/>
            <person name="Ishida K."/>
            <person name="Hashimoto T."/>
            <person name="Inagaki Y."/>
            <person name="Ohkuma M."/>
        </authorList>
    </citation>
    <scope>NUCLEOTIDE SEQUENCE</scope>
    <source>
        <strain evidence="2">NIES-1335</strain>
    </source>
</reference>
<organism evidence="2">
    <name type="scientific">Leucocryptos marina</name>
    <name type="common">Marine flagellate</name>
    <name type="synonym">Bodo marinus</name>
    <dbReference type="NCBI Taxonomy" id="299206"/>
    <lineage>
        <taxon>Eukaryota</taxon>
        <taxon>Cryptophyceae</taxon>
        <taxon>Kathablepharidacea</taxon>
        <taxon>Katablepharidaceae</taxon>
        <taxon>Leucocryptos</taxon>
    </lineage>
</organism>
<dbReference type="AlphaFoldDB" id="A0A679EP00"/>
<dbReference type="InterPro" id="IPR004860">
    <property type="entry name" value="LAGLIDADG_dom"/>
</dbReference>
<dbReference type="SUPFAM" id="SSF55608">
    <property type="entry name" value="Homing endonucleases"/>
    <property type="match status" value="2"/>
</dbReference>
<dbReference type="InterPro" id="IPR051289">
    <property type="entry name" value="LAGLIDADG_Endonuclease"/>
</dbReference>
<name>A0A679EP00_LEUMA</name>